<reference evidence="1" key="2">
    <citation type="submission" date="2015-03" db="EMBL/GenBank/DDBJ databases">
        <authorList>
            <person name="Chow C.-E.T."/>
            <person name="Winget D.M."/>
            <person name="White R.A.III."/>
            <person name="Hallam S.J."/>
            <person name="Suttle C.A."/>
        </authorList>
    </citation>
    <scope>NUCLEOTIDE SEQUENCE</scope>
    <source>
        <strain evidence="1">Anoxic2_2</strain>
    </source>
</reference>
<evidence type="ECO:0000313" key="1">
    <source>
        <dbReference type="EMBL" id="AKH46797.1"/>
    </source>
</evidence>
<name>A0A0F7L5J9_9VIRU</name>
<sequence length="258" mass="30059">MIFNYDLRRQPVTFDFVTFLTLCEQERLLMQKESFYVYINPEVNNFQKTACYDWKWRITHLLMPLAMMMPNCCGVGIGTKGRSLGYRTKDIQKEVYFDKSFKHITAGETALNIAYKTQNLITLRQRRWTPERNSNLEAWRDAFIGEPYSLIEDLEVYPRVENINVEVRMAMYMQADMNWGVANGCGALWVFNPTIPYRVFKIVTEGVTCTSKSHIKAATGMNIGDQPHIATENQKYIWMDDTKEAIREELKVISSKPS</sequence>
<dbReference type="EMBL" id="KR029586">
    <property type="protein sequence ID" value="AKH46797.1"/>
    <property type="molecule type" value="Genomic_DNA"/>
</dbReference>
<organism evidence="1">
    <name type="scientific">uncultured marine virus</name>
    <dbReference type="NCBI Taxonomy" id="186617"/>
    <lineage>
        <taxon>Viruses</taxon>
        <taxon>environmental samples</taxon>
    </lineage>
</organism>
<reference evidence="1" key="1">
    <citation type="journal article" date="2015" name="Front. Microbiol.">
        <title>Combining genomic sequencing methods to explore viral diversity and reveal potential virus-host interactions.</title>
        <authorList>
            <person name="Chow C.E."/>
            <person name="Winget D.M."/>
            <person name="White R.A.III."/>
            <person name="Hallam S.J."/>
            <person name="Suttle C.A."/>
        </authorList>
    </citation>
    <scope>NUCLEOTIDE SEQUENCE</scope>
    <source>
        <strain evidence="1">Anoxic2_2</strain>
    </source>
</reference>
<accession>A0A0F7L5J9</accession>
<proteinExistence type="predicted"/>
<protein>
    <submittedName>
        <fullName evidence="1">Uncharacterized protein</fullName>
    </submittedName>
</protein>